<evidence type="ECO:0000313" key="1">
    <source>
        <dbReference type="EMBL" id="KAG6443262.1"/>
    </source>
</evidence>
<sequence length="318" mass="34518">MTKSSKRSVDIRVCCHQILAVSLCGYVPANTEALHYRPMYNEPVIPFRRAGHSVAIQLLYRMCFHDKVVLITGASSGIGAACSLKFAKSSALLSLIGRNEENLTNTANKCEELSGLKPLIIVADITMDEDVQRIVSETINRYGQIDVLINNAGVSSIEGIQKEMDAYDHIMATNARGTYHLTNEVIPYLIKTKGNIINISSILSMKPLPIMTAYCMSKAAIDMATKCLALKLGSTGVRVNAVNPGPVKTDMFKRSGLTEEGITQMLAAVEMNAPLKKITQVENVAELVKFLASDKANCVTGCCYVIDCGISLGDDGKY</sequence>
<proteinExistence type="predicted"/>
<dbReference type="FunFam" id="3.40.50.720:FF:000084">
    <property type="entry name" value="Short-chain dehydrogenase reductase"/>
    <property type="match status" value="1"/>
</dbReference>
<comment type="caution">
    <text evidence="1">The sequence shown here is derived from an EMBL/GenBank/DDBJ whole genome shotgun (WGS) entry which is preliminary data.</text>
</comment>
<name>A0A921YPW9_MANSE</name>
<reference evidence="1" key="1">
    <citation type="journal article" date="2016" name="Insect Biochem. Mol. Biol.">
        <title>Multifaceted biological insights from a draft genome sequence of the tobacco hornworm moth, Manduca sexta.</title>
        <authorList>
            <person name="Kanost M.R."/>
            <person name="Arrese E.L."/>
            <person name="Cao X."/>
            <person name="Chen Y.R."/>
            <person name="Chellapilla S."/>
            <person name="Goldsmith M.R."/>
            <person name="Grosse-Wilde E."/>
            <person name="Heckel D.G."/>
            <person name="Herndon N."/>
            <person name="Jiang H."/>
            <person name="Papanicolaou A."/>
            <person name="Qu J."/>
            <person name="Soulages J.L."/>
            <person name="Vogel H."/>
            <person name="Walters J."/>
            <person name="Waterhouse R.M."/>
            <person name="Ahn S.J."/>
            <person name="Almeida F.C."/>
            <person name="An C."/>
            <person name="Aqrawi P."/>
            <person name="Bretschneider A."/>
            <person name="Bryant W.B."/>
            <person name="Bucks S."/>
            <person name="Chao H."/>
            <person name="Chevignon G."/>
            <person name="Christen J.M."/>
            <person name="Clarke D.F."/>
            <person name="Dittmer N.T."/>
            <person name="Ferguson L.C.F."/>
            <person name="Garavelou S."/>
            <person name="Gordon K.H.J."/>
            <person name="Gunaratna R.T."/>
            <person name="Han Y."/>
            <person name="Hauser F."/>
            <person name="He Y."/>
            <person name="Heidel-Fischer H."/>
            <person name="Hirsh A."/>
            <person name="Hu Y."/>
            <person name="Jiang H."/>
            <person name="Kalra D."/>
            <person name="Klinner C."/>
            <person name="Konig C."/>
            <person name="Kovar C."/>
            <person name="Kroll A.R."/>
            <person name="Kuwar S.S."/>
            <person name="Lee S.L."/>
            <person name="Lehman R."/>
            <person name="Li K."/>
            <person name="Li Z."/>
            <person name="Liang H."/>
            <person name="Lovelace S."/>
            <person name="Lu Z."/>
            <person name="Mansfield J.H."/>
            <person name="McCulloch K.J."/>
            <person name="Mathew T."/>
            <person name="Morton B."/>
            <person name="Muzny D.M."/>
            <person name="Neunemann D."/>
            <person name="Ongeri F."/>
            <person name="Pauchet Y."/>
            <person name="Pu L.L."/>
            <person name="Pyrousis I."/>
            <person name="Rao X.J."/>
            <person name="Redding A."/>
            <person name="Roesel C."/>
            <person name="Sanchez-Gracia A."/>
            <person name="Schaack S."/>
            <person name="Shukla A."/>
            <person name="Tetreau G."/>
            <person name="Wang Y."/>
            <person name="Xiong G.H."/>
            <person name="Traut W."/>
            <person name="Walsh T.K."/>
            <person name="Worley K.C."/>
            <person name="Wu D."/>
            <person name="Wu W."/>
            <person name="Wu Y.Q."/>
            <person name="Zhang X."/>
            <person name="Zou Z."/>
            <person name="Zucker H."/>
            <person name="Briscoe A.D."/>
            <person name="Burmester T."/>
            <person name="Clem R.J."/>
            <person name="Feyereisen R."/>
            <person name="Grimmelikhuijzen C.J.P."/>
            <person name="Hamodrakas S.J."/>
            <person name="Hansson B.S."/>
            <person name="Huguet E."/>
            <person name="Jermiin L.S."/>
            <person name="Lan Q."/>
            <person name="Lehman H.K."/>
            <person name="Lorenzen M."/>
            <person name="Merzendorfer H."/>
            <person name="Michalopoulos I."/>
            <person name="Morton D.B."/>
            <person name="Muthukrishnan S."/>
            <person name="Oakeshott J.G."/>
            <person name="Palmer W."/>
            <person name="Park Y."/>
            <person name="Passarelli A.L."/>
            <person name="Rozas J."/>
            <person name="Schwartz L.M."/>
            <person name="Smith W."/>
            <person name="Southgate A."/>
            <person name="Vilcinskas A."/>
            <person name="Vogt R."/>
            <person name="Wang P."/>
            <person name="Werren J."/>
            <person name="Yu X.Q."/>
            <person name="Zhou J.J."/>
            <person name="Brown S.J."/>
            <person name="Scherer S.E."/>
            <person name="Richards S."/>
            <person name="Blissard G.W."/>
        </authorList>
    </citation>
    <scope>NUCLEOTIDE SEQUENCE</scope>
</reference>
<gene>
    <name evidence="1" type="ORF">O3G_MSEX002761</name>
</gene>
<dbReference type="PANTHER" id="PTHR43975">
    <property type="entry name" value="ZGC:101858"/>
    <property type="match status" value="1"/>
</dbReference>
<keyword evidence="2" id="KW-1185">Reference proteome</keyword>
<organism evidence="1 2">
    <name type="scientific">Manduca sexta</name>
    <name type="common">Tobacco hawkmoth</name>
    <name type="synonym">Tobacco hornworm</name>
    <dbReference type="NCBI Taxonomy" id="7130"/>
    <lineage>
        <taxon>Eukaryota</taxon>
        <taxon>Metazoa</taxon>
        <taxon>Ecdysozoa</taxon>
        <taxon>Arthropoda</taxon>
        <taxon>Hexapoda</taxon>
        <taxon>Insecta</taxon>
        <taxon>Pterygota</taxon>
        <taxon>Neoptera</taxon>
        <taxon>Endopterygota</taxon>
        <taxon>Lepidoptera</taxon>
        <taxon>Glossata</taxon>
        <taxon>Ditrysia</taxon>
        <taxon>Bombycoidea</taxon>
        <taxon>Sphingidae</taxon>
        <taxon>Sphinginae</taxon>
        <taxon>Sphingini</taxon>
        <taxon>Manduca</taxon>
    </lineage>
</organism>
<dbReference type="PANTHER" id="PTHR43975:SF2">
    <property type="entry name" value="EG:BACR7A4.14 PROTEIN-RELATED"/>
    <property type="match status" value="1"/>
</dbReference>
<dbReference type="Pfam" id="PF13561">
    <property type="entry name" value="adh_short_C2"/>
    <property type="match status" value="1"/>
</dbReference>
<dbReference type="EMBL" id="JH668301">
    <property type="protein sequence ID" value="KAG6443262.1"/>
    <property type="molecule type" value="Genomic_DNA"/>
</dbReference>
<evidence type="ECO:0000313" key="2">
    <source>
        <dbReference type="Proteomes" id="UP000791440"/>
    </source>
</evidence>
<dbReference type="AlphaFoldDB" id="A0A921YPW9"/>
<dbReference type="InterPro" id="IPR002347">
    <property type="entry name" value="SDR_fam"/>
</dbReference>
<accession>A0A921YPW9</accession>
<reference evidence="1" key="2">
    <citation type="submission" date="2020-12" db="EMBL/GenBank/DDBJ databases">
        <authorList>
            <person name="Kanost M."/>
        </authorList>
    </citation>
    <scope>NUCLEOTIDE SEQUENCE</scope>
</reference>
<protein>
    <submittedName>
        <fullName evidence="1">Uncharacterized protein</fullName>
    </submittedName>
</protein>
<dbReference type="Proteomes" id="UP000791440">
    <property type="component" value="Unassembled WGS sequence"/>
</dbReference>